<evidence type="ECO:0000256" key="5">
    <source>
        <dbReference type="ARBA" id="ARBA00023163"/>
    </source>
</evidence>
<dbReference type="InterPro" id="IPR007492">
    <property type="entry name" value="LytTR_DNA-bd_dom"/>
</dbReference>
<evidence type="ECO:0000256" key="1">
    <source>
        <dbReference type="ARBA" id="ARBA00022553"/>
    </source>
</evidence>
<gene>
    <name evidence="8" type="ORF">DI53_0126</name>
</gene>
<dbReference type="Gene3D" id="2.40.50.1020">
    <property type="entry name" value="LytTr DNA-binding domain"/>
    <property type="match status" value="1"/>
</dbReference>
<dbReference type="InterPro" id="IPR001789">
    <property type="entry name" value="Sig_transdc_resp-reg_receiver"/>
</dbReference>
<dbReference type="GO" id="GO:0000156">
    <property type="term" value="F:phosphorelay response regulator activity"/>
    <property type="evidence" value="ECO:0007669"/>
    <property type="project" value="TreeGrafter"/>
</dbReference>
<dbReference type="STRING" id="1229276.DI53_0126"/>
<dbReference type="PROSITE" id="PS50110">
    <property type="entry name" value="RESPONSE_REGULATORY"/>
    <property type="match status" value="1"/>
</dbReference>
<dbReference type="InterPro" id="IPR011006">
    <property type="entry name" value="CheY-like_superfamily"/>
</dbReference>
<protein>
    <recommendedName>
        <fullName evidence="7">Response regulatory domain-containing protein</fullName>
    </recommendedName>
</protein>
<dbReference type="AlphaFoldDB" id="A0A0B8T3Z0"/>
<dbReference type="Pfam" id="PF00072">
    <property type="entry name" value="Response_reg"/>
    <property type="match status" value="1"/>
</dbReference>
<reference evidence="9" key="1">
    <citation type="submission" date="2014-04" db="EMBL/GenBank/DDBJ databases">
        <title>Whole-Genome optical mapping and complete genome sequence of Sphingobacterium deserti sp. nov., a new spaces isolated from desert in the west of China.</title>
        <authorList>
            <person name="Teng C."/>
            <person name="Zhou Z."/>
            <person name="Li X."/>
            <person name="Chen M."/>
            <person name="Lin M."/>
            <person name="Wang L."/>
            <person name="Su S."/>
            <person name="Zhang C."/>
            <person name="Zhang W."/>
        </authorList>
    </citation>
    <scope>NUCLEOTIDE SEQUENCE [LARGE SCALE GENOMIC DNA]</scope>
    <source>
        <strain evidence="9">ACCC05744</strain>
    </source>
</reference>
<reference evidence="8 9" key="2">
    <citation type="journal article" date="2015" name="PLoS ONE">
        <title>Whole-Genome Optical Mapping and Finished Genome Sequence of Sphingobacterium deserti sp. nov., a New Species Isolated from the Western Desert of China.</title>
        <authorList>
            <person name="Teng C."/>
            <person name="Zhou Z."/>
            <person name="Molnar I."/>
            <person name="Li X."/>
            <person name="Tang R."/>
            <person name="Chen M."/>
            <person name="Wang L."/>
            <person name="Su S."/>
            <person name="Zhang W."/>
            <person name="Lin M."/>
        </authorList>
    </citation>
    <scope>NUCLEOTIDE SEQUENCE [LARGE SCALE GENOMIC DNA]</scope>
    <source>
        <strain evidence="9">ACCC05744</strain>
    </source>
</reference>
<feature type="modified residue" description="4-aspartylphosphate" evidence="6">
    <location>
        <position position="57"/>
    </location>
</feature>
<keyword evidence="5" id="KW-0804">Transcription</keyword>
<dbReference type="GO" id="GO:0006355">
    <property type="term" value="P:regulation of DNA-templated transcription"/>
    <property type="evidence" value="ECO:0007669"/>
    <property type="project" value="TreeGrafter"/>
</dbReference>
<keyword evidence="2" id="KW-0902">Two-component regulatory system</keyword>
<dbReference type="OrthoDB" id="9787344at2"/>
<keyword evidence="9" id="KW-1185">Reference proteome</keyword>
<dbReference type="SUPFAM" id="SSF52172">
    <property type="entry name" value="CheY-like"/>
    <property type="match status" value="1"/>
</dbReference>
<dbReference type="RefSeq" id="WP_037494517.1">
    <property type="nucleotide sequence ID" value="NZ_JJMU01000002.1"/>
</dbReference>
<keyword evidence="1 6" id="KW-0597">Phosphoprotein</keyword>
<evidence type="ECO:0000256" key="2">
    <source>
        <dbReference type="ARBA" id="ARBA00023012"/>
    </source>
</evidence>
<dbReference type="Pfam" id="PF04397">
    <property type="entry name" value="LytTR"/>
    <property type="match status" value="1"/>
</dbReference>
<evidence type="ECO:0000313" key="9">
    <source>
        <dbReference type="Proteomes" id="UP000031802"/>
    </source>
</evidence>
<organism evidence="8 9">
    <name type="scientific">Sphingobacterium deserti</name>
    <dbReference type="NCBI Taxonomy" id="1229276"/>
    <lineage>
        <taxon>Bacteria</taxon>
        <taxon>Pseudomonadati</taxon>
        <taxon>Bacteroidota</taxon>
        <taxon>Sphingobacteriia</taxon>
        <taxon>Sphingobacteriales</taxon>
        <taxon>Sphingobacteriaceae</taxon>
        <taxon>Sphingobacterium</taxon>
    </lineage>
</organism>
<name>A0A0B8T3Z0_9SPHI</name>
<evidence type="ECO:0000256" key="4">
    <source>
        <dbReference type="ARBA" id="ARBA00023125"/>
    </source>
</evidence>
<evidence type="ECO:0000313" key="8">
    <source>
        <dbReference type="EMBL" id="KGE16011.1"/>
    </source>
</evidence>
<dbReference type="InterPro" id="IPR039420">
    <property type="entry name" value="WalR-like"/>
</dbReference>
<dbReference type="PANTHER" id="PTHR48111:SF1">
    <property type="entry name" value="TWO-COMPONENT RESPONSE REGULATOR ORR33"/>
    <property type="match status" value="1"/>
</dbReference>
<evidence type="ECO:0000259" key="7">
    <source>
        <dbReference type="PROSITE" id="PS50110"/>
    </source>
</evidence>
<dbReference type="EMBL" id="JJMU01000002">
    <property type="protein sequence ID" value="KGE16011.1"/>
    <property type="molecule type" value="Genomic_DNA"/>
</dbReference>
<sequence length="240" mass="27693">MNTKLKCLLLDDELPSLSYLKLLCEQIAEIEVVKAFNDPRDFMHEYQHIDFDVLITDIEMPHIKGLDLVQLLPHKAVIFTTAYDEYAADAFDLQVIDYVRKPLQLNRLKQALQKVSRWQTKEVTKEKTLIQVNSDKGKYLLYFDQIAYITTSTLDSRDKVVHLKTGNEVTLKNISFHALQEELPAPAFCRINKKELIALSIVASFSHEEINSSIINESGHSRSFTLSEKYKTDFLQKITI</sequence>
<dbReference type="Proteomes" id="UP000031802">
    <property type="component" value="Unassembled WGS sequence"/>
</dbReference>
<dbReference type="Gene3D" id="3.40.50.2300">
    <property type="match status" value="1"/>
</dbReference>
<dbReference type="eggNOG" id="COG3279">
    <property type="taxonomic scope" value="Bacteria"/>
</dbReference>
<comment type="caution">
    <text evidence="8">The sequence shown here is derived from an EMBL/GenBank/DDBJ whole genome shotgun (WGS) entry which is preliminary data.</text>
</comment>
<evidence type="ECO:0000256" key="6">
    <source>
        <dbReference type="PROSITE-ProRule" id="PRU00169"/>
    </source>
</evidence>
<dbReference type="SMART" id="SM00448">
    <property type="entry name" value="REC"/>
    <property type="match status" value="1"/>
</dbReference>
<dbReference type="GO" id="GO:0005829">
    <property type="term" value="C:cytosol"/>
    <property type="evidence" value="ECO:0007669"/>
    <property type="project" value="TreeGrafter"/>
</dbReference>
<feature type="domain" description="Response regulatory" evidence="7">
    <location>
        <begin position="6"/>
        <end position="116"/>
    </location>
</feature>
<dbReference type="GO" id="GO:0000976">
    <property type="term" value="F:transcription cis-regulatory region binding"/>
    <property type="evidence" value="ECO:0007669"/>
    <property type="project" value="TreeGrafter"/>
</dbReference>
<dbReference type="SMART" id="SM00850">
    <property type="entry name" value="LytTR"/>
    <property type="match status" value="1"/>
</dbReference>
<proteinExistence type="predicted"/>
<dbReference type="GO" id="GO:0032993">
    <property type="term" value="C:protein-DNA complex"/>
    <property type="evidence" value="ECO:0007669"/>
    <property type="project" value="TreeGrafter"/>
</dbReference>
<accession>A0A0B8T3Z0</accession>
<dbReference type="PATRIC" id="fig|1229276.3.peg.132"/>
<keyword evidence="3" id="KW-0805">Transcription regulation</keyword>
<keyword evidence="4" id="KW-0238">DNA-binding</keyword>
<dbReference type="PANTHER" id="PTHR48111">
    <property type="entry name" value="REGULATOR OF RPOS"/>
    <property type="match status" value="1"/>
</dbReference>
<evidence type="ECO:0000256" key="3">
    <source>
        <dbReference type="ARBA" id="ARBA00023015"/>
    </source>
</evidence>